<keyword evidence="2" id="KW-1185">Reference proteome</keyword>
<evidence type="ECO:0000313" key="2">
    <source>
        <dbReference type="Proteomes" id="UP000215914"/>
    </source>
</evidence>
<name>A0A9K3H3P8_HELAN</name>
<evidence type="ECO:0000313" key="1">
    <source>
        <dbReference type="EMBL" id="KAF5766272.1"/>
    </source>
</evidence>
<reference evidence="1" key="2">
    <citation type="submission" date="2020-06" db="EMBL/GenBank/DDBJ databases">
        <title>Helianthus annuus Genome sequencing and assembly Release 2.</title>
        <authorList>
            <person name="Gouzy J."/>
            <person name="Langlade N."/>
            <person name="Munos S."/>
        </authorList>
    </citation>
    <scope>NUCLEOTIDE SEQUENCE</scope>
    <source>
        <tissue evidence="1">Leaves</tissue>
    </source>
</reference>
<dbReference type="Gramene" id="mRNA:HanXRQr2_Chr15g0713441">
    <property type="protein sequence ID" value="mRNA:HanXRQr2_Chr15g0713441"/>
    <property type="gene ID" value="HanXRQr2_Chr15g0713441"/>
</dbReference>
<sequence length="77" mass="8437">MRSLFNKRLTKSLASGDNVGQGTSSKLGFAFKTARKIPDSDRAQKGRLPHRRIYAITPILHTSASVLYDLCRTSGAT</sequence>
<proteinExistence type="predicted"/>
<dbReference type="AlphaFoldDB" id="A0A9K3H3P8"/>
<gene>
    <name evidence="1" type="ORF">HanXRQr2_Chr15g0713441</name>
</gene>
<organism evidence="1 2">
    <name type="scientific">Helianthus annuus</name>
    <name type="common">Common sunflower</name>
    <dbReference type="NCBI Taxonomy" id="4232"/>
    <lineage>
        <taxon>Eukaryota</taxon>
        <taxon>Viridiplantae</taxon>
        <taxon>Streptophyta</taxon>
        <taxon>Embryophyta</taxon>
        <taxon>Tracheophyta</taxon>
        <taxon>Spermatophyta</taxon>
        <taxon>Magnoliopsida</taxon>
        <taxon>eudicotyledons</taxon>
        <taxon>Gunneridae</taxon>
        <taxon>Pentapetalae</taxon>
        <taxon>asterids</taxon>
        <taxon>campanulids</taxon>
        <taxon>Asterales</taxon>
        <taxon>Asteraceae</taxon>
        <taxon>Asteroideae</taxon>
        <taxon>Heliantheae alliance</taxon>
        <taxon>Heliantheae</taxon>
        <taxon>Helianthus</taxon>
    </lineage>
</organism>
<accession>A0A9K3H3P8</accession>
<reference evidence="1" key="1">
    <citation type="journal article" date="2017" name="Nature">
        <title>The sunflower genome provides insights into oil metabolism, flowering and Asterid evolution.</title>
        <authorList>
            <person name="Badouin H."/>
            <person name="Gouzy J."/>
            <person name="Grassa C.J."/>
            <person name="Murat F."/>
            <person name="Staton S.E."/>
            <person name="Cottret L."/>
            <person name="Lelandais-Briere C."/>
            <person name="Owens G.L."/>
            <person name="Carrere S."/>
            <person name="Mayjonade B."/>
            <person name="Legrand L."/>
            <person name="Gill N."/>
            <person name="Kane N.C."/>
            <person name="Bowers J.E."/>
            <person name="Hubner S."/>
            <person name="Bellec A."/>
            <person name="Berard A."/>
            <person name="Berges H."/>
            <person name="Blanchet N."/>
            <person name="Boniface M.C."/>
            <person name="Brunel D."/>
            <person name="Catrice O."/>
            <person name="Chaidir N."/>
            <person name="Claudel C."/>
            <person name="Donnadieu C."/>
            <person name="Faraut T."/>
            <person name="Fievet G."/>
            <person name="Helmstetter N."/>
            <person name="King M."/>
            <person name="Knapp S.J."/>
            <person name="Lai Z."/>
            <person name="Le Paslier M.C."/>
            <person name="Lippi Y."/>
            <person name="Lorenzon L."/>
            <person name="Mandel J.R."/>
            <person name="Marage G."/>
            <person name="Marchand G."/>
            <person name="Marquand E."/>
            <person name="Bret-Mestries E."/>
            <person name="Morien E."/>
            <person name="Nambeesan S."/>
            <person name="Nguyen T."/>
            <person name="Pegot-Espagnet P."/>
            <person name="Pouilly N."/>
            <person name="Raftis F."/>
            <person name="Sallet E."/>
            <person name="Schiex T."/>
            <person name="Thomas J."/>
            <person name="Vandecasteele C."/>
            <person name="Vares D."/>
            <person name="Vear F."/>
            <person name="Vautrin S."/>
            <person name="Crespi M."/>
            <person name="Mangin B."/>
            <person name="Burke J.M."/>
            <person name="Salse J."/>
            <person name="Munos S."/>
            <person name="Vincourt P."/>
            <person name="Rieseberg L.H."/>
            <person name="Langlade N.B."/>
        </authorList>
    </citation>
    <scope>NUCLEOTIDE SEQUENCE</scope>
    <source>
        <tissue evidence="1">Leaves</tissue>
    </source>
</reference>
<protein>
    <submittedName>
        <fullName evidence="1">Uncharacterized protein</fullName>
    </submittedName>
</protein>
<comment type="caution">
    <text evidence="1">The sequence shown here is derived from an EMBL/GenBank/DDBJ whole genome shotgun (WGS) entry which is preliminary data.</text>
</comment>
<dbReference type="Proteomes" id="UP000215914">
    <property type="component" value="Unassembled WGS sequence"/>
</dbReference>
<dbReference type="EMBL" id="MNCJ02000330">
    <property type="protein sequence ID" value="KAF5766272.1"/>
    <property type="molecule type" value="Genomic_DNA"/>
</dbReference>